<sequence>MSLILICHPFHASKSAIGQVPTQAEQGHLEVVRWTPRLHSMQGRTRPPRGGEVDPTAPFHTSRSACSSHSRCAGTRPPRGGEATFALDQAYKLNPIVSSFEPNISGFGIPFSLCC</sequence>
<evidence type="ECO:0000313" key="3">
    <source>
        <dbReference type="Proteomes" id="UP001472677"/>
    </source>
</evidence>
<dbReference type="Proteomes" id="UP001472677">
    <property type="component" value="Unassembled WGS sequence"/>
</dbReference>
<feature type="region of interest" description="Disordered" evidence="1">
    <location>
        <begin position="40"/>
        <end position="80"/>
    </location>
</feature>
<dbReference type="EMBL" id="JBBPBM010000002">
    <property type="protein sequence ID" value="KAK8596954.1"/>
    <property type="molecule type" value="Genomic_DNA"/>
</dbReference>
<gene>
    <name evidence="2" type="ORF">V6N12_065431</name>
</gene>
<evidence type="ECO:0000313" key="2">
    <source>
        <dbReference type="EMBL" id="KAK8596954.1"/>
    </source>
</evidence>
<organism evidence="2 3">
    <name type="scientific">Hibiscus sabdariffa</name>
    <name type="common">roselle</name>
    <dbReference type="NCBI Taxonomy" id="183260"/>
    <lineage>
        <taxon>Eukaryota</taxon>
        <taxon>Viridiplantae</taxon>
        <taxon>Streptophyta</taxon>
        <taxon>Embryophyta</taxon>
        <taxon>Tracheophyta</taxon>
        <taxon>Spermatophyta</taxon>
        <taxon>Magnoliopsida</taxon>
        <taxon>eudicotyledons</taxon>
        <taxon>Gunneridae</taxon>
        <taxon>Pentapetalae</taxon>
        <taxon>rosids</taxon>
        <taxon>malvids</taxon>
        <taxon>Malvales</taxon>
        <taxon>Malvaceae</taxon>
        <taxon>Malvoideae</taxon>
        <taxon>Hibiscus</taxon>
    </lineage>
</organism>
<protein>
    <submittedName>
        <fullName evidence="2">Uncharacterized protein</fullName>
    </submittedName>
</protein>
<proteinExistence type="predicted"/>
<keyword evidence="3" id="KW-1185">Reference proteome</keyword>
<evidence type="ECO:0000256" key="1">
    <source>
        <dbReference type="SAM" id="MobiDB-lite"/>
    </source>
</evidence>
<reference evidence="2 3" key="1">
    <citation type="journal article" date="2024" name="G3 (Bethesda)">
        <title>Genome assembly of Hibiscus sabdariffa L. provides insights into metabolisms of medicinal natural products.</title>
        <authorList>
            <person name="Kim T."/>
        </authorList>
    </citation>
    <scope>NUCLEOTIDE SEQUENCE [LARGE SCALE GENOMIC DNA]</scope>
    <source>
        <strain evidence="2">TK-2024</strain>
        <tissue evidence="2">Old leaves</tissue>
    </source>
</reference>
<feature type="compositionally biased region" description="Low complexity" evidence="1">
    <location>
        <begin position="60"/>
        <end position="73"/>
    </location>
</feature>
<accession>A0ABR2G9H3</accession>
<name>A0ABR2G9H3_9ROSI</name>
<comment type="caution">
    <text evidence="2">The sequence shown here is derived from an EMBL/GenBank/DDBJ whole genome shotgun (WGS) entry which is preliminary data.</text>
</comment>